<keyword evidence="3" id="KW-0436">Ligase</keyword>
<feature type="short sequence motif" description="HXTX 1" evidence="2">
    <location>
        <begin position="37"/>
        <end position="40"/>
    </location>
</feature>
<feature type="active site" description="Proton acceptor" evidence="2">
    <location>
        <position position="120"/>
    </location>
</feature>
<proteinExistence type="inferred from homology"/>
<dbReference type="OrthoDB" id="9793819at2"/>
<dbReference type="STRING" id="51670.SAMN04488557_3264"/>
<feature type="active site" description="Proton donor" evidence="2">
    <location>
        <position position="37"/>
    </location>
</feature>
<dbReference type="GO" id="GO:0016874">
    <property type="term" value="F:ligase activity"/>
    <property type="evidence" value="ECO:0007669"/>
    <property type="project" value="UniProtKB-KW"/>
</dbReference>
<dbReference type="RefSeq" id="WP_092868760.1">
    <property type="nucleotide sequence ID" value="NZ_FPCH01000003.1"/>
</dbReference>
<dbReference type="Pfam" id="PF13563">
    <property type="entry name" value="2_5_RNA_ligase2"/>
    <property type="match status" value="1"/>
</dbReference>
<comment type="function">
    <text evidence="2">Hydrolyzes RNA 2',3'-cyclic phosphodiester to an RNA 2'-phosphomonoester.</text>
</comment>
<feature type="short sequence motif" description="HXTX 2" evidence="2">
    <location>
        <begin position="120"/>
        <end position="123"/>
    </location>
</feature>
<dbReference type="HAMAP" id="MF_01940">
    <property type="entry name" value="RNA_CPDase"/>
    <property type="match status" value="1"/>
</dbReference>
<dbReference type="Gene3D" id="3.90.1140.10">
    <property type="entry name" value="Cyclic phosphodiesterase"/>
    <property type="match status" value="1"/>
</dbReference>
<dbReference type="GO" id="GO:0008664">
    <property type="term" value="F:RNA 2',3'-cyclic 3'-phosphodiesterase activity"/>
    <property type="evidence" value="ECO:0007669"/>
    <property type="project" value="UniProtKB-EC"/>
</dbReference>
<comment type="catalytic activity">
    <reaction evidence="2">
        <text>a 3'-end 2',3'-cyclophospho-ribonucleotide-RNA + H2O = a 3'-end 2'-phospho-ribonucleotide-RNA + H(+)</text>
        <dbReference type="Rhea" id="RHEA:11828"/>
        <dbReference type="Rhea" id="RHEA-COMP:10464"/>
        <dbReference type="Rhea" id="RHEA-COMP:17353"/>
        <dbReference type="ChEBI" id="CHEBI:15377"/>
        <dbReference type="ChEBI" id="CHEBI:15378"/>
        <dbReference type="ChEBI" id="CHEBI:83064"/>
        <dbReference type="ChEBI" id="CHEBI:173113"/>
        <dbReference type="EC" id="3.1.4.58"/>
    </reaction>
</comment>
<dbReference type="PANTHER" id="PTHR35561">
    <property type="entry name" value="RNA 2',3'-CYCLIC PHOSPHODIESTERASE"/>
    <property type="match status" value="1"/>
</dbReference>
<dbReference type="Proteomes" id="UP000199423">
    <property type="component" value="Unassembled WGS sequence"/>
</dbReference>
<evidence type="ECO:0000256" key="2">
    <source>
        <dbReference type="HAMAP-Rule" id="MF_01940"/>
    </source>
</evidence>
<dbReference type="EC" id="3.1.4.58" evidence="2"/>
<evidence type="ECO:0000256" key="1">
    <source>
        <dbReference type="ARBA" id="ARBA00022801"/>
    </source>
</evidence>
<evidence type="ECO:0000313" key="3">
    <source>
        <dbReference type="EMBL" id="SFV37637.1"/>
    </source>
</evidence>
<dbReference type="AlphaFoldDB" id="A0A1I7NSJ9"/>
<comment type="similarity">
    <text evidence="2">Belongs to the 2H phosphoesterase superfamily. ThpR family.</text>
</comment>
<keyword evidence="4" id="KW-1185">Reference proteome</keyword>
<accession>A0A1I7NSJ9</accession>
<dbReference type="EMBL" id="FPCH01000003">
    <property type="protein sequence ID" value="SFV37637.1"/>
    <property type="molecule type" value="Genomic_DNA"/>
</dbReference>
<dbReference type="SUPFAM" id="SSF55144">
    <property type="entry name" value="LigT-like"/>
    <property type="match status" value="1"/>
</dbReference>
<sequence>MPRLFTAIELPDDIREELHSLRVPLPGARWLLPESYHITLRFGGDIDNEQAREFTANLAMIEPDGFEVRLSSLGAFGGDDPRSIFAAVETRPELEELARAHEKAARNAGLPPDTRAFKPHVTIARLKHSNADAVARFLSRHGGYRSEPFFVGRTVLMSSRPGVGGGPYGIEDRFPMRGLGFLADDSEASW</sequence>
<evidence type="ECO:0000313" key="4">
    <source>
        <dbReference type="Proteomes" id="UP000199423"/>
    </source>
</evidence>
<dbReference type="GO" id="GO:0004113">
    <property type="term" value="F:2',3'-cyclic-nucleotide 3'-phosphodiesterase activity"/>
    <property type="evidence" value="ECO:0007669"/>
    <property type="project" value="InterPro"/>
</dbReference>
<protein>
    <recommendedName>
        <fullName evidence="2">RNA 2',3'-cyclic phosphodiesterase</fullName>
        <shortName evidence="2">RNA 2',3'-CPDase</shortName>
        <ecNumber evidence="2">3.1.4.58</ecNumber>
    </recommendedName>
</protein>
<dbReference type="InterPro" id="IPR004175">
    <property type="entry name" value="RNA_CPDase"/>
</dbReference>
<dbReference type="InterPro" id="IPR009097">
    <property type="entry name" value="Cyclic_Pdiesterase"/>
</dbReference>
<gene>
    <name evidence="3" type="ORF">SAMN04488557_3264</name>
</gene>
<keyword evidence="1 2" id="KW-0378">Hydrolase</keyword>
<reference evidence="4" key="1">
    <citation type="submission" date="2016-10" db="EMBL/GenBank/DDBJ databases">
        <authorList>
            <person name="Varghese N."/>
            <person name="Submissions S."/>
        </authorList>
    </citation>
    <scope>NUCLEOTIDE SEQUENCE [LARGE SCALE GENOMIC DNA]</scope>
    <source>
        <strain evidence="4">DSM 1565</strain>
    </source>
</reference>
<dbReference type="NCBIfam" id="TIGR02258">
    <property type="entry name" value="2_5_ligase"/>
    <property type="match status" value="1"/>
</dbReference>
<organism evidence="3 4">
    <name type="scientific">Hyphomicrobium facile</name>
    <dbReference type="NCBI Taxonomy" id="51670"/>
    <lineage>
        <taxon>Bacteria</taxon>
        <taxon>Pseudomonadati</taxon>
        <taxon>Pseudomonadota</taxon>
        <taxon>Alphaproteobacteria</taxon>
        <taxon>Hyphomicrobiales</taxon>
        <taxon>Hyphomicrobiaceae</taxon>
        <taxon>Hyphomicrobium</taxon>
    </lineage>
</organism>
<name>A0A1I7NSJ9_9HYPH</name>
<dbReference type="PANTHER" id="PTHR35561:SF1">
    <property type="entry name" value="RNA 2',3'-CYCLIC PHOSPHODIESTERASE"/>
    <property type="match status" value="1"/>
</dbReference>